<protein>
    <submittedName>
        <fullName evidence="2">CTRA protein</fullName>
    </submittedName>
</protein>
<proteinExistence type="predicted"/>
<gene>
    <name evidence="2" type="primary">Ctra</name>
    <name evidence="2" type="ORF">JACJAC_R14348</name>
</gene>
<organism evidence="2 3">
    <name type="scientific">Jacana jacana</name>
    <name type="common">Wattled jacana</name>
    <name type="synonym">Parra jacana</name>
    <dbReference type="NCBI Taxonomy" id="54508"/>
    <lineage>
        <taxon>Eukaryota</taxon>
        <taxon>Metazoa</taxon>
        <taxon>Chordata</taxon>
        <taxon>Craniata</taxon>
        <taxon>Vertebrata</taxon>
        <taxon>Euteleostomi</taxon>
        <taxon>Archelosauria</taxon>
        <taxon>Archosauria</taxon>
        <taxon>Dinosauria</taxon>
        <taxon>Saurischia</taxon>
        <taxon>Theropoda</taxon>
        <taxon>Coelurosauria</taxon>
        <taxon>Aves</taxon>
        <taxon>Neognathae</taxon>
        <taxon>Neoaves</taxon>
        <taxon>Charadriiformes</taxon>
        <taxon>Jacanidae</taxon>
        <taxon>Jacana</taxon>
    </lineage>
</organism>
<feature type="non-terminal residue" evidence="2">
    <location>
        <position position="90"/>
    </location>
</feature>
<keyword evidence="3" id="KW-1185">Reference proteome</keyword>
<dbReference type="GO" id="GO:0006508">
    <property type="term" value="P:proteolysis"/>
    <property type="evidence" value="ECO:0007669"/>
    <property type="project" value="InterPro"/>
</dbReference>
<dbReference type="SUPFAM" id="SSF50494">
    <property type="entry name" value="Trypsin-like serine proteases"/>
    <property type="match status" value="1"/>
</dbReference>
<dbReference type="InterPro" id="IPR001254">
    <property type="entry name" value="Trypsin_dom"/>
</dbReference>
<dbReference type="Gene3D" id="2.40.10.10">
    <property type="entry name" value="Trypsin-like serine proteases"/>
    <property type="match status" value="1"/>
</dbReference>
<comment type="caution">
    <text evidence="2">The sequence shown here is derived from an EMBL/GenBank/DDBJ whole genome shotgun (WGS) entry which is preliminary data.</text>
</comment>
<name>A0A7L2YX34_JACJC</name>
<evidence type="ECO:0000259" key="1">
    <source>
        <dbReference type="Pfam" id="PF00089"/>
    </source>
</evidence>
<feature type="domain" description="Peptidase S1" evidence="1">
    <location>
        <begin position="2"/>
        <end position="85"/>
    </location>
</feature>
<sequence length="90" mass="9833">ARLQEAEVSLLSHQASVNYCRQNIEDTNICGGAQGAVFLHNSGWPLICVIDGHYKPAGISSWGSDKWHPESPVVYPKVSACRHWISAVTS</sequence>
<dbReference type="Proteomes" id="UP000550086">
    <property type="component" value="Unassembled WGS sequence"/>
</dbReference>
<reference evidence="2 3" key="1">
    <citation type="submission" date="2019-09" db="EMBL/GenBank/DDBJ databases">
        <title>Bird 10,000 Genomes (B10K) Project - Family phase.</title>
        <authorList>
            <person name="Zhang G."/>
        </authorList>
    </citation>
    <scope>NUCLEOTIDE SEQUENCE [LARGE SCALE GENOMIC DNA]</scope>
    <source>
        <strain evidence="2">B10K-DU-002-59</strain>
        <tissue evidence="2">Muscle</tissue>
    </source>
</reference>
<dbReference type="Pfam" id="PF00089">
    <property type="entry name" value="Trypsin"/>
    <property type="match status" value="1"/>
</dbReference>
<dbReference type="InterPro" id="IPR043504">
    <property type="entry name" value="Peptidase_S1_PA_chymotrypsin"/>
</dbReference>
<dbReference type="OrthoDB" id="546450at2759"/>
<dbReference type="InterPro" id="IPR009003">
    <property type="entry name" value="Peptidase_S1_PA"/>
</dbReference>
<dbReference type="EMBL" id="VZTM01031149">
    <property type="protein sequence ID" value="NXT00101.1"/>
    <property type="molecule type" value="Genomic_DNA"/>
</dbReference>
<accession>A0A7L2YX34</accession>
<evidence type="ECO:0000313" key="2">
    <source>
        <dbReference type="EMBL" id="NXT00101.1"/>
    </source>
</evidence>
<feature type="non-terminal residue" evidence="2">
    <location>
        <position position="1"/>
    </location>
</feature>
<evidence type="ECO:0000313" key="3">
    <source>
        <dbReference type="Proteomes" id="UP000550086"/>
    </source>
</evidence>
<dbReference type="AlphaFoldDB" id="A0A7L2YX34"/>
<dbReference type="GO" id="GO:0004252">
    <property type="term" value="F:serine-type endopeptidase activity"/>
    <property type="evidence" value="ECO:0007669"/>
    <property type="project" value="InterPro"/>
</dbReference>